<name>A0A7K2INA0_9ACTN</name>
<dbReference type="AlphaFoldDB" id="A0A7K2INA0"/>
<dbReference type="Pfam" id="PF21806">
    <property type="entry name" value="DUF6879"/>
    <property type="match status" value="1"/>
</dbReference>
<sequence>MRLEGDAWREFFDAFGDSAFRLETLPVYGVASEDDEFRRFLAGEPRPDEELADSPWLHRVRRFTASGRRVERVHVVTPPLSDYLRYEMEWGYDFNIVAGEDVRIIETRDPSELPFAAHEDFWLFDDTHVVLMRYEEDGTQIDRVLLEDADVAEYVARKNAALRLGTPYEQYRARLNT</sequence>
<comment type="caution">
    <text evidence="2">The sequence shown here is derived from an EMBL/GenBank/DDBJ whole genome shotgun (WGS) entry which is preliminary data.</text>
</comment>
<evidence type="ECO:0000259" key="1">
    <source>
        <dbReference type="Pfam" id="PF21806"/>
    </source>
</evidence>
<dbReference type="InterPro" id="IPR049244">
    <property type="entry name" value="DUF6879"/>
</dbReference>
<feature type="domain" description="DUF6879" evidence="1">
    <location>
        <begin position="6"/>
        <end position="172"/>
    </location>
</feature>
<evidence type="ECO:0000313" key="3">
    <source>
        <dbReference type="Proteomes" id="UP000467124"/>
    </source>
</evidence>
<evidence type="ECO:0000313" key="2">
    <source>
        <dbReference type="EMBL" id="MYR31438.1"/>
    </source>
</evidence>
<organism evidence="2 3">
    <name type="scientific">Nocardiopsis alba</name>
    <dbReference type="NCBI Taxonomy" id="53437"/>
    <lineage>
        <taxon>Bacteria</taxon>
        <taxon>Bacillati</taxon>
        <taxon>Actinomycetota</taxon>
        <taxon>Actinomycetes</taxon>
        <taxon>Streptosporangiales</taxon>
        <taxon>Nocardiopsidaceae</taxon>
        <taxon>Nocardiopsis</taxon>
    </lineage>
</organism>
<protein>
    <recommendedName>
        <fullName evidence="1">DUF6879 domain-containing protein</fullName>
    </recommendedName>
</protein>
<dbReference type="RefSeq" id="WP_161110277.1">
    <property type="nucleotide sequence ID" value="NZ_JBEXQO010000010.1"/>
</dbReference>
<proteinExistence type="predicted"/>
<reference evidence="2 3" key="1">
    <citation type="journal article" date="2019" name="Nat. Commun.">
        <title>The antimicrobial potential of Streptomyces from insect microbiomes.</title>
        <authorList>
            <person name="Chevrette M.G."/>
            <person name="Carlson C.M."/>
            <person name="Ortega H.E."/>
            <person name="Thomas C."/>
            <person name="Ananiev G.E."/>
            <person name="Barns K.J."/>
            <person name="Book A.J."/>
            <person name="Cagnazzo J."/>
            <person name="Carlos C."/>
            <person name="Flanigan W."/>
            <person name="Grubbs K.J."/>
            <person name="Horn H.A."/>
            <person name="Hoffmann F.M."/>
            <person name="Klassen J.L."/>
            <person name="Knack J.J."/>
            <person name="Lewin G.R."/>
            <person name="McDonald B.R."/>
            <person name="Muller L."/>
            <person name="Melo W.G.P."/>
            <person name="Pinto-Tomas A.A."/>
            <person name="Schmitz A."/>
            <person name="Wendt-Pienkowski E."/>
            <person name="Wildman S."/>
            <person name="Zhao M."/>
            <person name="Zhang F."/>
            <person name="Bugni T.S."/>
            <person name="Andes D.R."/>
            <person name="Pupo M.T."/>
            <person name="Currie C.R."/>
        </authorList>
    </citation>
    <scope>NUCLEOTIDE SEQUENCE [LARGE SCALE GENOMIC DNA]</scope>
    <source>
        <strain evidence="2 3">SID5840</strain>
    </source>
</reference>
<dbReference type="Proteomes" id="UP000467124">
    <property type="component" value="Unassembled WGS sequence"/>
</dbReference>
<dbReference type="EMBL" id="WWHY01000001">
    <property type="protein sequence ID" value="MYR31438.1"/>
    <property type="molecule type" value="Genomic_DNA"/>
</dbReference>
<gene>
    <name evidence="2" type="ORF">GTW20_03950</name>
</gene>
<accession>A0A7K2INA0</accession>